<gene>
    <name evidence="1" type="ORF">ISN45_Aa05g010930</name>
</gene>
<keyword evidence="2" id="KW-1185">Reference proteome</keyword>
<protein>
    <submittedName>
        <fullName evidence="1">Uncharacterized protein</fullName>
    </submittedName>
</protein>
<evidence type="ECO:0000313" key="1">
    <source>
        <dbReference type="EMBL" id="KAG7559501.1"/>
    </source>
</evidence>
<comment type="caution">
    <text evidence="1">The sequence shown here is derived from an EMBL/GenBank/DDBJ whole genome shotgun (WGS) entry which is preliminary data.</text>
</comment>
<sequence>MTLFAFASAQHGLIVLSKKGKKVLVGNFVALGSMDYSIDLWDLDLVNGGQPCVQLGKTAGQIFFGNIGSAKGLNILEIDMVDRLNIDQSVLHDKVRDNKLIYQDKARLKQHLRCSGQARTSKILSTSFITYILFLIP</sequence>
<dbReference type="Proteomes" id="UP000694240">
    <property type="component" value="Chromosome 10"/>
</dbReference>
<accession>A0A8T1ZMN1</accession>
<dbReference type="AlphaFoldDB" id="A0A8T1ZMN1"/>
<reference evidence="1 2" key="1">
    <citation type="submission" date="2020-12" db="EMBL/GenBank/DDBJ databases">
        <title>Concerted genomic and epigenomic changes stabilize Arabidopsis allopolyploids.</title>
        <authorList>
            <person name="Chen Z."/>
        </authorList>
    </citation>
    <scope>NUCLEOTIDE SEQUENCE [LARGE SCALE GENOMIC DNA]</scope>
    <source>
        <strain evidence="1">Allo738</strain>
        <tissue evidence="1">Leaf</tissue>
    </source>
</reference>
<dbReference type="EMBL" id="JAEFBK010000010">
    <property type="protein sequence ID" value="KAG7559501.1"/>
    <property type="molecule type" value="Genomic_DNA"/>
</dbReference>
<organism evidence="1 2">
    <name type="scientific">Arabidopsis thaliana x Arabidopsis arenosa</name>
    <dbReference type="NCBI Taxonomy" id="1240361"/>
    <lineage>
        <taxon>Eukaryota</taxon>
        <taxon>Viridiplantae</taxon>
        <taxon>Streptophyta</taxon>
        <taxon>Embryophyta</taxon>
        <taxon>Tracheophyta</taxon>
        <taxon>Spermatophyta</taxon>
        <taxon>Magnoliopsida</taxon>
        <taxon>eudicotyledons</taxon>
        <taxon>Gunneridae</taxon>
        <taxon>Pentapetalae</taxon>
        <taxon>rosids</taxon>
        <taxon>malvids</taxon>
        <taxon>Brassicales</taxon>
        <taxon>Brassicaceae</taxon>
        <taxon>Camelineae</taxon>
        <taxon>Arabidopsis</taxon>
    </lineage>
</organism>
<proteinExistence type="predicted"/>
<name>A0A8T1ZMN1_9BRAS</name>
<evidence type="ECO:0000313" key="2">
    <source>
        <dbReference type="Proteomes" id="UP000694240"/>
    </source>
</evidence>